<name>A0A8J1T7H1_OWEFU</name>
<dbReference type="AlphaFoldDB" id="A0A8J1T7H1"/>
<keyword evidence="2" id="KW-0812">Transmembrane</keyword>
<evidence type="ECO:0000256" key="2">
    <source>
        <dbReference type="SAM" id="Phobius"/>
    </source>
</evidence>
<dbReference type="EMBL" id="CAIIXF020000005">
    <property type="protein sequence ID" value="CAH1784232.1"/>
    <property type="molecule type" value="Genomic_DNA"/>
</dbReference>
<dbReference type="Proteomes" id="UP000749559">
    <property type="component" value="Unassembled WGS sequence"/>
</dbReference>
<sequence>MMDNSTDKLWPQGPTRTTPLEGSYGDENRILYIIVGTIISIVIVAGVISIGVWLYCKSNQTNGQRSPQSNDHISGTHYDNASYYGGVHSGQNWGDGGGG</sequence>
<organism evidence="3 4">
    <name type="scientific">Owenia fusiformis</name>
    <name type="common">Polychaete worm</name>
    <dbReference type="NCBI Taxonomy" id="6347"/>
    <lineage>
        <taxon>Eukaryota</taxon>
        <taxon>Metazoa</taxon>
        <taxon>Spiralia</taxon>
        <taxon>Lophotrochozoa</taxon>
        <taxon>Annelida</taxon>
        <taxon>Polychaeta</taxon>
        <taxon>Sedentaria</taxon>
        <taxon>Canalipalpata</taxon>
        <taxon>Sabellida</taxon>
        <taxon>Oweniida</taxon>
        <taxon>Oweniidae</taxon>
        <taxon>Owenia</taxon>
    </lineage>
</organism>
<feature type="non-terminal residue" evidence="3">
    <location>
        <position position="99"/>
    </location>
</feature>
<gene>
    <name evidence="3" type="ORF">OFUS_LOCUS10467</name>
</gene>
<feature type="region of interest" description="Disordered" evidence="1">
    <location>
        <begin position="1"/>
        <end position="23"/>
    </location>
</feature>
<evidence type="ECO:0000313" key="4">
    <source>
        <dbReference type="Proteomes" id="UP000749559"/>
    </source>
</evidence>
<keyword evidence="2" id="KW-1133">Transmembrane helix</keyword>
<feature type="transmembrane region" description="Helical" evidence="2">
    <location>
        <begin position="30"/>
        <end position="56"/>
    </location>
</feature>
<comment type="caution">
    <text evidence="3">The sequence shown here is derived from an EMBL/GenBank/DDBJ whole genome shotgun (WGS) entry which is preliminary data.</text>
</comment>
<protein>
    <submittedName>
        <fullName evidence="3">Uncharacterized protein</fullName>
    </submittedName>
</protein>
<proteinExistence type="predicted"/>
<evidence type="ECO:0000256" key="1">
    <source>
        <dbReference type="SAM" id="MobiDB-lite"/>
    </source>
</evidence>
<evidence type="ECO:0000313" key="3">
    <source>
        <dbReference type="EMBL" id="CAH1784232.1"/>
    </source>
</evidence>
<reference evidence="3" key="1">
    <citation type="submission" date="2022-03" db="EMBL/GenBank/DDBJ databases">
        <authorList>
            <person name="Martin C."/>
        </authorList>
    </citation>
    <scope>NUCLEOTIDE SEQUENCE</scope>
</reference>
<keyword evidence="2" id="KW-0472">Membrane</keyword>
<keyword evidence="4" id="KW-1185">Reference proteome</keyword>
<accession>A0A8J1T7H1</accession>